<dbReference type="GO" id="GO:1900753">
    <property type="term" value="P:doxorubicin transport"/>
    <property type="evidence" value="ECO:0007669"/>
    <property type="project" value="InterPro"/>
</dbReference>
<dbReference type="InterPro" id="IPR003439">
    <property type="entry name" value="ABC_transporter-like_ATP-bd"/>
</dbReference>
<dbReference type="InterPro" id="IPR027417">
    <property type="entry name" value="P-loop_NTPase"/>
</dbReference>
<feature type="domain" description="ABC transporter" evidence="9">
    <location>
        <begin position="4"/>
        <end position="235"/>
    </location>
</feature>
<evidence type="ECO:0000256" key="2">
    <source>
        <dbReference type="ARBA" id="ARBA00022448"/>
    </source>
</evidence>
<reference evidence="10 11" key="1">
    <citation type="submission" date="2016-08" db="EMBL/GenBank/DDBJ databases">
        <title>New Insights into Marine Group III Euryarchaeota, from dark to light.</title>
        <authorList>
            <person name="Haro-Moreno J.M."/>
            <person name="Rodriguez-Valera F."/>
            <person name="Lopez-Garcia P."/>
            <person name="Moreira D."/>
            <person name="Martin-Cuadrado A.B."/>
        </authorList>
    </citation>
    <scope>NUCLEOTIDE SEQUENCE [LARGE SCALE GENOMIC DNA]</scope>
    <source>
        <strain evidence="10">CG-Epi2</strain>
    </source>
</reference>
<comment type="caution">
    <text evidence="10">The sequence shown here is derived from an EMBL/GenBank/DDBJ whole genome shotgun (WGS) entry which is preliminary data.</text>
</comment>
<dbReference type="EMBL" id="MIYZ01000034">
    <property type="protein sequence ID" value="OIR21843.1"/>
    <property type="molecule type" value="Genomic_DNA"/>
</dbReference>
<keyword evidence="4" id="KW-0547">Nucleotide-binding</keyword>
<keyword evidence="5 10" id="KW-0067">ATP-binding</keyword>
<comment type="subcellular location">
    <subcellularLocation>
        <location evidence="1">Cell membrane</location>
        <topology evidence="1">Peripheral membrane protein</topology>
        <orientation evidence="1">Cytoplasmic side</orientation>
    </subcellularLocation>
</comment>
<proteinExistence type="inferred from homology"/>
<dbReference type="SMART" id="SM00382">
    <property type="entry name" value="AAA"/>
    <property type="match status" value="1"/>
</dbReference>
<dbReference type="FunFam" id="3.40.50.300:FF:000589">
    <property type="entry name" value="ABC transporter, ATP-binding subunit"/>
    <property type="match status" value="1"/>
</dbReference>
<dbReference type="PANTHER" id="PTHR43582">
    <property type="entry name" value="LINEARMYCIN RESISTANCE ATP-BINDING PROTEIN LNRL"/>
    <property type="match status" value="1"/>
</dbReference>
<organism evidence="10 11">
    <name type="scientific">Marine Group III euryarchaeote CG-Epi2</name>
    <dbReference type="NCBI Taxonomy" id="1888996"/>
    <lineage>
        <taxon>Archaea</taxon>
        <taxon>Methanobacteriati</taxon>
        <taxon>Thermoplasmatota</taxon>
        <taxon>Thermoplasmata</taxon>
        <taxon>Candidatus Thermoprofundales</taxon>
    </lineage>
</organism>
<evidence type="ECO:0000313" key="11">
    <source>
        <dbReference type="Proteomes" id="UP000183615"/>
    </source>
</evidence>
<dbReference type="PROSITE" id="PS50893">
    <property type="entry name" value="ABC_TRANSPORTER_2"/>
    <property type="match status" value="1"/>
</dbReference>
<dbReference type="NCBIfam" id="TIGR01188">
    <property type="entry name" value="drrA"/>
    <property type="match status" value="1"/>
</dbReference>
<evidence type="ECO:0000256" key="6">
    <source>
        <dbReference type="ARBA" id="ARBA00022967"/>
    </source>
</evidence>
<dbReference type="Gene3D" id="3.40.50.300">
    <property type="entry name" value="P-loop containing nucleotide triphosphate hydrolases"/>
    <property type="match status" value="1"/>
</dbReference>
<evidence type="ECO:0000256" key="8">
    <source>
        <dbReference type="ARBA" id="ARBA00049985"/>
    </source>
</evidence>
<evidence type="ECO:0000259" key="9">
    <source>
        <dbReference type="PROSITE" id="PS50893"/>
    </source>
</evidence>
<dbReference type="Proteomes" id="UP000183615">
    <property type="component" value="Unassembled WGS sequence"/>
</dbReference>
<dbReference type="AlphaFoldDB" id="A0A1J5TNT0"/>
<dbReference type="GO" id="GO:0005886">
    <property type="term" value="C:plasma membrane"/>
    <property type="evidence" value="ECO:0007669"/>
    <property type="project" value="UniProtKB-SubCell"/>
</dbReference>
<comment type="similarity">
    <text evidence="8">Belongs to the ABC transporter superfamily. Drug exporter-1 (DrugE1) (TC 3.A.1.105) family.</text>
</comment>
<evidence type="ECO:0000256" key="7">
    <source>
        <dbReference type="ARBA" id="ARBA00023136"/>
    </source>
</evidence>
<dbReference type="InterPro" id="IPR017871">
    <property type="entry name" value="ABC_transporter-like_CS"/>
</dbReference>
<dbReference type="Pfam" id="PF13732">
    <property type="entry name" value="DrrA1-3_C"/>
    <property type="match status" value="1"/>
</dbReference>
<dbReference type="SUPFAM" id="SSF52540">
    <property type="entry name" value="P-loop containing nucleoside triphosphate hydrolases"/>
    <property type="match status" value="1"/>
</dbReference>
<evidence type="ECO:0000256" key="4">
    <source>
        <dbReference type="ARBA" id="ARBA00022741"/>
    </source>
</evidence>
<dbReference type="InterPro" id="IPR005894">
    <property type="entry name" value="DrrA"/>
</dbReference>
<dbReference type="GO" id="GO:0043215">
    <property type="term" value="P:daunorubicin transport"/>
    <property type="evidence" value="ECO:0007669"/>
    <property type="project" value="InterPro"/>
</dbReference>
<accession>A0A1J5TNT0</accession>
<evidence type="ECO:0000256" key="1">
    <source>
        <dbReference type="ARBA" id="ARBA00004413"/>
    </source>
</evidence>
<keyword evidence="6" id="KW-1278">Translocase</keyword>
<dbReference type="InterPro" id="IPR003593">
    <property type="entry name" value="AAA+_ATPase"/>
</dbReference>
<dbReference type="GO" id="GO:0005524">
    <property type="term" value="F:ATP binding"/>
    <property type="evidence" value="ECO:0007669"/>
    <property type="project" value="UniProtKB-KW"/>
</dbReference>
<keyword evidence="2" id="KW-0813">Transport</keyword>
<keyword evidence="3" id="KW-1003">Cell membrane</keyword>
<dbReference type="InterPro" id="IPR025302">
    <property type="entry name" value="DrrA1/2-like_C"/>
</dbReference>
<dbReference type="PROSITE" id="PS00211">
    <property type="entry name" value="ABC_TRANSPORTER_1"/>
    <property type="match status" value="1"/>
</dbReference>
<dbReference type="PANTHER" id="PTHR43582:SF4">
    <property type="entry name" value="ANTIBIOTIC RESISTANCE ABC TRANSPORTER ATP-BINDING PROTEIN"/>
    <property type="match status" value="1"/>
</dbReference>
<evidence type="ECO:0000256" key="3">
    <source>
        <dbReference type="ARBA" id="ARBA00022475"/>
    </source>
</evidence>
<keyword evidence="7" id="KW-0472">Membrane</keyword>
<evidence type="ECO:0000313" key="10">
    <source>
        <dbReference type="EMBL" id="OIR21843.1"/>
    </source>
</evidence>
<dbReference type="GO" id="GO:0016887">
    <property type="term" value="F:ATP hydrolysis activity"/>
    <property type="evidence" value="ECO:0007669"/>
    <property type="project" value="InterPro"/>
</dbReference>
<name>A0A1J5TNT0_9ARCH</name>
<dbReference type="Pfam" id="PF00005">
    <property type="entry name" value="ABC_tran"/>
    <property type="match status" value="1"/>
</dbReference>
<protein>
    <submittedName>
        <fullName evidence="10">ABC transporter ATP-binding protein</fullName>
    </submittedName>
</protein>
<gene>
    <name evidence="10" type="ORF">BET99_01725</name>
</gene>
<sequence>MGAITTAGLTKKFGKLTAVDDLDLDIKEGEIFGLLGPNGAGKTTTISMLATLLAPTSGTATVANQDILKNPSKVREHIGIVFQDPSSDDILTGRENLYLHGLMYGVPRSVIPGRIDDAFDLVQLTGREDDLVKTYSGGMRRRLELARGLLHHPEVLFLDEPTLGLDPQTRKRIWEHIEKIVKERKVTIILTTHYMEEADRLCDRLAIIDHGKIVALDTPNALKAQVGGDTVQMEVSEPKKAAEELEKLECVSRCEARENRLDVAVKDVAQNLPKVFAAAGDIANFSVRNTTLDDVFMHYTGYDIRDEGAEGAAKHMQRVVGVKR</sequence>
<evidence type="ECO:0000256" key="5">
    <source>
        <dbReference type="ARBA" id="ARBA00022840"/>
    </source>
</evidence>